<dbReference type="RefSeq" id="WP_368497809.1">
    <property type="nucleotide sequence ID" value="NZ_CP162511.1"/>
</dbReference>
<sequence>MSKPSLVIQGRVALVLLIGACFALLPAATSSAAPYESSTRQLSQTLSLPPASANQPVESVAISGDGKYAAFSTRATNLSDLANGVEQVYLSDLQTGALTMVSARSGVAGDMPSTQPSVSDDGRFVAYTSLADNLAGGSPARGSKALVWDRATGTTQLVSLTDGPSPAPATVGVTSVRVSGDGTAVAFLAASKLTLEDPLGTYQVYVRNLRSASTTMVSVNPLATVPSGSHGVDREIAISRDGSVVVFTSTDSLSSQPGGGRPQVYARMLRSGSTELVSVNSDGTAGGDGSSVTPTVSANGTAVAFASNSSDISPLHPAAGGTSIYVRDLTTKATALGTPTAMGSSGIASAAHPSLSEDGRFLAFDSAQKDVVAEGSGFPGSFSQVYVRDRVTGTVVVASRNLAGTTAGNDRSELPTLSSDGSLVAFRSAASDLTATAPSLGSPQAFVSGGHVTPTLQRIAGADRYTVSANVSSDAFTPEGIVGPTVYVASGEGFADALPGSAVAGYNTGPILLVGRDTISGDLRAELTRLTPRRIVVLGGPNSISAQVENDLKSFSTSVDRVAGPDRFSGSIAVSRTFTSSAVAYVASGENFPDALAGAAAAGREKAPVLLTQKDSLPTGMKEELLRLGVTKIVVLGGPASVSDGVVASLGAVAPTTRIAGSDRYEGAAAVSRTVFAAGAKTVFVASGEVFPDALSGGASAIKNGAPVILVTKNSIPAAAAVELDRLNPNRIVVLGGLNTVSQTVYESLEQYLAR</sequence>
<dbReference type="AlphaFoldDB" id="A0AB39BH16"/>
<evidence type="ECO:0000256" key="1">
    <source>
        <dbReference type="SAM" id="SignalP"/>
    </source>
</evidence>
<accession>A0AB39BH16</accession>
<protein>
    <submittedName>
        <fullName evidence="2">Cell wall-binding repeat-containing protein</fullName>
    </submittedName>
</protein>
<dbReference type="Gene3D" id="2.120.10.30">
    <property type="entry name" value="TolB, C-terminal domain"/>
    <property type="match status" value="2"/>
</dbReference>
<gene>
    <name evidence="2" type="ORF">ABFY20_19205</name>
</gene>
<feature type="signal peptide" evidence="1">
    <location>
        <begin position="1"/>
        <end position="32"/>
    </location>
</feature>
<dbReference type="SUPFAM" id="SSF82171">
    <property type="entry name" value="DPP6 N-terminal domain-like"/>
    <property type="match status" value="1"/>
</dbReference>
<dbReference type="InterPro" id="IPR007253">
    <property type="entry name" value="Cell_wall-bd_2"/>
</dbReference>
<dbReference type="InterPro" id="IPR051922">
    <property type="entry name" value="Bact_Sporulation_Assoc"/>
</dbReference>
<dbReference type="PANTHER" id="PTHR30032:SF8">
    <property type="entry name" value="GERMINATION-SPECIFIC N-ACETYLMURAMOYL-L-ALANINE AMIDASE"/>
    <property type="match status" value="1"/>
</dbReference>
<dbReference type="Gene3D" id="3.40.50.12090">
    <property type="match status" value="1"/>
</dbReference>
<dbReference type="EMBL" id="CP162511">
    <property type="protein sequence ID" value="XDI05421.1"/>
    <property type="molecule type" value="Genomic_DNA"/>
</dbReference>
<dbReference type="PANTHER" id="PTHR30032">
    <property type="entry name" value="N-ACETYLMURAMOYL-L-ALANINE AMIDASE-RELATED"/>
    <property type="match status" value="1"/>
</dbReference>
<dbReference type="InterPro" id="IPR011042">
    <property type="entry name" value="6-blade_b-propeller_TolB-like"/>
</dbReference>
<evidence type="ECO:0000313" key="2">
    <source>
        <dbReference type="EMBL" id="XDI05421.1"/>
    </source>
</evidence>
<name>A0AB39BH16_9MICO</name>
<dbReference type="Pfam" id="PF04122">
    <property type="entry name" value="CW_binding_2"/>
    <property type="match status" value="3"/>
</dbReference>
<keyword evidence="1" id="KW-0732">Signal</keyword>
<organism evidence="2">
    <name type="scientific">Herbiconiux sp. A18JL235</name>
    <dbReference type="NCBI Taxonomy" id="3152363"/>
    <lineage>
        <taxon>Bacteria</taxon>
        <taxon>Bacillati</taxon>
        <taxon>Actinomycetota</taxon>
        <taxon>Actinomycetes</taxon>
        <taxon>Micrococcales</taxon>
        <taxon>Microbacteriaceae</taxon>
        <taxon>Herbiconiux</taxon>
    </lineage>
</organism>
<feature type="chain" id="PRO_5044274973" evidence="1">
    <location>
        <begin position="33"/>
        <end position="755"/>
    </location>
</feature>
<proteinExistence type="predicted"/>
<reference evidence="2" key="1">
    <citation type="submission" date="2024-05" db="EMBL/GenBank/DDBJ databases">
        <title>Herbiconiux sp. A18JL235.</title>
        <authorList>
            <person name="Zhang G."/>
        </authorList>
    </citation>
    <scope>NUCLEOTIDE SEQUENCE</scope>
    <source>
        <strain evidence="2">A18JL235</strain>
    </source>
</reference>